<evidence type="ECO:0000256" key="8">
    <source>
        <dbReference type="ARBA" id="ARBA00022840"/>
    </source>
</evidence>
<evidence type="ECO:0000256" key="10">
    <source>
        <dbReference type="ARBA" id="ARBA00032441"/>
    </source>
</evidence>
<comment type="caution">
    <text evidence="11">The sequence shown here is derived from an EMBL/GenBank/DDBJ whole genome shotgun (WGS) entry which is preliminary data.</text>
</comment>
<evidence type="ECO:0000256" key="4">
    <source>
        <dbReference type="ARBA" id="ARBA00022490"/>
    </source>
</evidence>
<reference evidence="11" key="1">
    <citation type="submission" date="2020-10" db="EMBL/GenBank/DDBJ databases">
        <authorList>
            <person name="Gilroy R."/>
        </authorList>
    </citation>
    <scope>NUCLEOTIDE SEQUENCE</scope>
    <source>
        <strain evidence="11">ChiW3-316</strain>
    </source>
</reference>
<dbReference type="NCBIfam" id="TIGR00150">
    <property type="entry name" value="T6A_YjeE"/>
    <property type="match status" value="1"/>
</dbReference>
<keyword evidence="4" id="KW-0963">Cytoplasm</keyword>
<keyword evidence="6" id="KW-0479">Metal-binding</keyword>
<evidence type="ECO:0000256" key="6">
    <source>
        <dbReference type="ARBA" id="ARBA00022723"/>
    </source>
</evidence>
<dbReference type="Pfam" id="PF02367">
    <property type="entry name" value="TsaE"/>
    <property type="match status" value="1"/>
</dbReference>
<dbReference type="SUPFAM" id="SSF52540">
    <property type="entry name" value="P-loop containing nucleoside triphosphate hydrolases"/>
    <property type="match status" value="1"/>
</dbReference>
<dbReference type="PANTHER" id="PTHR33540:SF2">
    <property type="entry name" value="TRNA THREONYLCARBAMOYLADENOSINE BIOSYNTHESIS PROTEIN TSAE"/>
    <property type="match status" value="1"/>
</dbReference>
<protein>
    <recommendedName>
        <fullName evidence="3">tRNA threonylcarbamoyladenosine biosynthesis protein TsaE</fullName>
    </recommendedName>
    <alternativeName>
        <fullName evidence="10">t(6)A37 threonylcarbamoyladenosine biosynthesis protein TsaE</fullName>
    </alternativeName>
</protein>
<comment type="subcellular location">
    <subcellularLocation>
        <location evidence="1">Cytoplasm</location>
    </subcellularLocation>
</comment>
<sequence>MLEFFSPDEEATARLAAQIASRAQSGDVFALYGTLGMGKSVFARAFIQALTGAEEVPSPTFTLLQTYDAPEFEIYHYDLYRLKSPEEVFELNIEEAIYGGVCLIEWPEKMGGYLPRQALKINIAPENNGRRLTLDCADNRRLSRFNDVKAGND</sequence>
<proteinExistence type="inferred from homology"/>
<keyword evidence="8" id="KW-0067">ATP-binding</keyword>
<evidence type="ECO:0000256" key="9">
    <source>
        <dbReference type="ARBA" id="ARBA00022842"/>
    </source>
</evidence>
<dbReference type="InterPro" id="IPR003442">
    <property type="entry name" value="T6A_TsaE"/>
</dbReference>
<keyword evidence="9" id="KW-0460">Magnesium</keyword>
<dbReference type="EMBL" id="DVNC01000021">
    <property type="protein sequence ID" value="HIU52907.1"/>
    <property type="molecule type" value="Genomic_DNA"/>
</dbReference>
<accession>A0A9D1M3J0</accession>
<dbReference type="GO" id="GO:0002949">
    <property type="term" value="P:tRNA threonylcarbamoyladenosine modification"/>
    <property type="evidence" value="ECO:0007669"/>
    <property type="project" value="InterPro"/>
</dbReference>
<gene>
    <name evidence="11" type="primary">tsaE</name>
    <name evidence="11" type="ORF">IAD20_02380</name>
</gene>
<dbReference type="AlphaFoldDB" id="A0A9D1M3J0"/>
<dbReference type="InterPro" id="IPR027417">
    <property type="entry name" value="P-loop_NTPase"/>
</dbReference>
<dbReference type="GO" id="GO:0046872">
    <property type="term" value="F:metal ion binding"/>
    <property type="evidence" value="ECO:0007669"/>
    <property type="project" value="UniProtKB-KW"/>
</dbReference>
<keyword evidence="5" id="KW-0819">tRNA processing</keyword>
<comment type="similarity">
    <text evidence="2">Belongs to the TsaE family.</text>
</comment>
<dbReference type="PANTHER" id="PTHR33540">
    <property type="entry name" value="TRNA THREONYLCARBAMOYLADENOSINE BIOSYNTHESIS PROTEIN TSAE"/>
    <property type="match status" value="1"/>
</dbReference>
<evidence type="ECO:0000256" key="2">
    <source>
        <dbReference type="ARBA" id="ARBA00007599"/>
    </source>
</evidence>
<evidence type="ECO:0000256" key="5">
    <source>
        <dbReference type="ARBA" id="ARBA00022694"/>
    </source>
</evidence>
<dbReference type="Proteomes" id="UP000824107">
    <property type="component" value="Unassembled WGS sequence"/>
</dbReference>
<evidence type="ECO:0000313" key="12">
    <source>
        <dbReference type="Proteomes" id="UP000824107"/>
    </source>
</evidence>
<dbReference type="GO" id="GO:0005737">
    <property type="term" value="C:cytoplasm"/>
    <property type="evidence" value="ECO:0007669"/>
    <property type="project" value="UniProtKB-SubCell"/>
</dbReference>
<keyword evidence="7" id="KW-0547">Nucleotide-binding</keyword>
<name>A0A9D1M3J0_9PROT</name>
<evidence type="ECO:0000256" key="1">
    <source>
        <dbReference type="ARBA" id="ARBA00004496"/>
    </source>
</evidence>
<evidence type="ECO:0000256" key="7">
    <source>
        <dbReference type="ARBA" id="ARBA00022741"/>
    </source>
</evidence>
<reference evidence="11" key="2">
    <citation type="journal article" date="2021" name="PeerJ">
        <title>Extensive microbial diversity within the chicken gut microbiome revealed by metagenomics and culture.</title>
        <authorList>
            <person name="Gilroy R."/>
            <person name="Ravi A."/>
            <person name="Getino M."/>
            <person name="Pursley I."/>
            <person name="Horton D.L."/>
            <person name="Alikhan N.F."/>
            <person name="Baker D."/>
            <person name="Gharbi K."/>
            <person name="Hall N."/>
            <person name="Watson M."/>
            <person name="Adriaenssens E.M."/>
            <person name="Foster-Nyarko E."/>
            <person name="Jarju S."/>
            <person name="Secka A."/>
            <person name="Antonio M."/>
            <person name="Oren A."/>
            <person name="Chaudhuri R.R."/>
            <person name="La Ragione R."/>
            <person name="Hildebrand F."/>
            <person name="Pallen M.J."/>
        </authorList>
    </citation>
    <scope>NUCLEOTIDE SEQUENCE</scope>
    <source>
        <strain evidence="11">ChiW3-316</strain>
    </source>
</reference>
<evidence type="ECO:0000313" key="11">
    <source>
        <dbReference type="EMBL" id="HIU52907.1"/>
    </source>
</evidence>
<dbReference type="Gene3D" id="3.40.50.300">
    <property type="entry name" value="P-loop containing nucleotide triphosphate hydrolases"/>
    <property type="match status" value="1"/>
</dbReference>
<evidence type="ECO:0000256" key="3">
    <source>
        <dbReference type="ARBA" id="ARBA00019010"/>
    </source>
</evidence>
<dbReference type="GO" id="GO:0005524">
    <property type="term" value="F:ATP binding"/>
    <property type="evidence" value="ECO:0007669"/>
    <property type="project" value="UniProtKB-KW"/>
</dbReference>
<organism evidence="11 12">
    <name type="scientific">Candidatus Scatocola faecipullorum</name>
    <dbReference type="NCBI Taxonomy" id="2840917"/>
    <lineage>
        <taxon>Bacteria</taxon>
        <taxon>Pseudomonadati</taxon>
        <taxon>Pseudomonadota</taxon>
        <taxon>Alphaproteobacteria</taxon>
        <taxon>Rhodospirillales</taxon>
        <taxon>Rhodospirillaceae</taxon>
        <taxon>Rhodospirillaceae incertae sedis</taxon>
        <taxon>Candidatus Scatocola</taxon>
    </lineage>
</organism>